<sequence length="521" mass="56893">VIATSRTVTTLQVVTNPILDRVFVAPNGSSFPNPIHDAAWASLKALQADLVRFVPWFPYPRKSVAELDAPTSKNTSWDFSNILPQLEDFMDAVYGQNHSVVLNFATQPCWLFGDAKNQTQDCSYPSNPDQSDFGYVRGSRANLLDPSAKTMAGYFARLLSYLVKGEFVDENGIKHTGGPAYTRLNRQNGHVWELFNEAEHGYTPEQYIHDYDVIVPEMIKAVGGIDNAPAFMGLGGPNDWGNWIPAFLNRSNHTSPAPPIDYFSLHGYATCANRTDPSTYSAGFFGYFRNYIQSIKEQVLVMRGASSFPSVKIDLDELGVIMPDDNNPGFGINASLPDIYWNAAGAAYAYVFATLTPLGVEVLGQSQLAGSPKIPEWGIPLPQYPSVSLLDWRTGLGNARYWVLKLLIEEFAPGDSLVSTQCTSEVSQEDPEPLSCMGAITKAGSRKLLIVNHLNSVQTTKFSGFSEGSLALRIVDPKSVQRASASGIRTSTLKDASESFSLEAFAVVVASRASAPQAVFV</sequence>
<dbReference type="Proteomes" id="UP000649617">
    <property type="component" value="Unassembled WGS sequence"/>
</dbReference>
<accession>A0A812KAY4</accession>
<gene>
    <name evidence="1" type="primary">ARFGEF2</name>
    <name evidence="1" type="ORF">SPIL2461_LOCUS3171</name>
</gene>
<dbReference type="InterPro" id="IPR017853">
    <property type="entry name" value="GH"/>
</dbReference>
<dbReference type="EMBL" id="CAJNIZ010003762">
    <property type="protein sequence ID" value="CAE7225624.1"/>
    <property type="molecule type" value="Genomic_DNA"/>
</dbReference>
<feature type="non-terminal residue" evidence="1">
    <location>
        <position position="521"/>
    </location>
</feature>
<protein>
    <submittedName>
        <fullName evidence="1">ARFGEF2 protein</fullName>
    </submittedName>
</protein>
<organism evidence="1 2">
    <name type="scientific">Symbiodinium pilosum</name>
    <name type="common">Dinoflagellate</name>
    <dbReference type="NCBI Taxonomy" id="2952"/>
    <lineage>
        <taxon>Eukaryota</taxon>
        <taxon>Sar</taxon>
        <taxon>Alveolata</taxon>
        <taxon>Dinophyceae</taxon>
        <taxon>Suessiales</taxon>
        <taxon>Symbiodiniaceae</taxon>
        <taxon>Symbiodinium</taxon>
    </lineage>
</organism>
<dbReference type="OrthoDB" id="18431at2759"/>
<name>A0A812KAY4_SYMPI</name>
<keyword evidence="2" id="KW-1185">Reference proteome</keyword>
<dbReference type="AlphaFoldDB" id="A0A812KAY4"/>
<proteinExistence type="predicted"/>
<evidence type="ECO:0000313" key="1">
    <source>
        <dbReference type="EMBL" id="CAE7225624.1"/>
    </source>
</evidence>
<reference evidence="1" key="1">
    <citation type="submission" date="2021-02" db="EMBL/GenBank/DDBJ databases">
        <authorList>
            <person name="Dougan E. K."/>
            <person name="Rhodes N."/>
            <person name="Thang M."/>
            <person name="Chan C."/>
        </authorList>
    </citation>
    <scope>NUCLEOTIDE SEQUENCE</scope>
</reference>
<comment type="caution">
    <text evidence="1">The sequence shown here is derived from an EMBL/GenBank/DDBJ whole genome shotgun (WGS) entry which is preliminary data.</text>
</comment>
<dbReference type="SUPFAM" id="SSF51445">
    <property type="entry name" value="(Trans)glycosidases"/>
    <property type="match status" value="1"/>
</dbReference>
<evidence type="ECO:0000313" key="2">
    <source>
        <dbReference type="Proteomes" id="UP000649617"/>
    </source>
</evidence>
<dbReference type="Gene3D" id="3.20.20.80">
    <property type="entry name" value="Glycosidases"/>
    <property type="match status" value="1"/>
</dbReference>